<dbReference type="Proteomes" id="UP001595533">
    <property type="component" value="Unassembled WGS sequence"/>
</dbReference>
<dbReference type="RefSeq" id="WP_077412810.1">
    <property type="nucleotide sequence ID" value="NZ_JBHRTS010000001.1"/>
</dbReference>
<evidence type="ECO:0000313" key="2">
    <source>
        <dbReference type="EMBL" id="MFC3192653.1"/>
    </source>
</evidence>
<protein>
    <submittedName>
        <fullName evidence="2">Uncharacterized protein</fullName>
    </submittedName>
</protein>
<proteinExistence type="predicted"/>
<keyword evidence="3" id="KW-1185">Reference proteome</keyword>
<gene>
    <name evidence="2" type="ORF">ACFODZ_00235</name>
</gene>
<reference evidence="3" key="1">
    <citation type="journal article" date="2019" name="Int. J. Syst. Evol. Microbiol.">
        <title>The Global Catalogue of Microorganisms (GCM) 10K type strain sequencing project: providing services to taxonomists for standard genome sequencing and annotation.</title>
        <authorList>
            <consortium name="The Broad Institute Genomics Platform"/>
            <consortium name="The Broad Institute Genome Sequencing Center for Infectious Disease"/>
            <person name="Wu L."/>
            <person name="Ma J."/>
        </authorList>
    </citation>
    <scope>NUCLEOTIDE SEQUENCE [LARGE SCALE GENOMIC DNA]</scope>
    <source>
        <strain evidence="3">KCTC 42953</strain>
    </source>
</reference>
<comment type="caution">
    <text evidence="2">The sequence shown here is derived from an EMBL/GenBank/DDBJ whole genome shotgun (WGS) entry which is preliminary data.</text>
</comment>
<organism evidence="2 3">
    <name type="scientific">Marinicella sediminis</name>
    <dbReference type="NCBI Taxonomy" id="1792834"/>
    <lineage>
        <taxon>Bacteria</taxon>
        <taxon>Pseudomonadati</taxon>
        <taxon>Pseudomonadota</taxon>
        <taxon>Gammaproteobacteria</taxon>
        <taxon>Lysobacterales</taxon>
        <taxon>Marinicellaceae</taxon>
        <taxon>Marinicella</taxon>
    </lineage>
</organism>
<accession>A0ABV7J8T3</accession>
<name>A0ABV7J8T3_9GAMM</name>
<evidence type="ECO:0000256" key="1">
    <source>
        <dbReference type="SAM" id="SignalP"/>
    </source>
</evidence>
<dbReference type="EMBL" id="JBHRTS010000001">
    <property type="protein sequence ID" value="MFC3192653.1"/>
    <property type="molecule type" value="Genomic_DNA"/>
</dbReference>
<feature type="chain" id="PRO_5046044862" evidence="1">
    <location>
        <begin position="23"/>
        <end position="108"/>
    </location>
</feature>
<keyword evidence="1" id="KW-0732">Signal</keyword>
<evidence type="ECO:0000313" key="3">
    <source>
        <dbReference type="Proteomes" id="UP001595533"/>
    </source>
</evidence>
<feature type="signal peptide" evidence="1">
    <location>
        <begin position="1"/>
        <end position="22"/>
    </location>
</feature>
<sequence>MKKVYTFGLCLTAFLTPESVNAAGWSNNATVSRLYARSECHVFVKFSGTLSNPDHCAQQDWYVLEPNNSGFEQIYSALMASKFANEPAQVYLQGCSRNKPKIAHLIAQ</sequence>